<dbReference type="EMBL" id="JAAOLX010000003">
    <property type="protein sequence ID" value="NHQ85929.1"/>
    <property type="molecule type" value="Genomic_DNA"/>
</dbReference>
<comment type="caution">
    <text evidence="1">The sequence shown here is derived from an EMBL/GenBank/DDBJ whole genome shotgun (WGS) entry which is preliminary data.</text>
</comment>
<evidence type="ECO:0000313" key="2">
    <source>
        <dbReference type="Proteomes" id="UP000712570"/>
    </source>
</evidence>
<gene>
    <name evidence="1" type="ORF">HA050_07330</name>
</gene>
<organism evidence="1 2">
    <name type="scientific">Iodobacter violaceini</name>
    <dbReference type="NCBI Taxonomy" id="3044271"/>
    <lineage>
        <taxon>Bacteria</taxon>
        <taxon>Pseudomonadati</taxon>
        <taxon>Pseudomonadota</taxon>
        <taxon>Betaproteobacteria</taxon>
        <taxon>Neisseriales</taxon>
        <taxon>Chitinibacteraceae</taxon>
        <taxon>Iodobacter</taxon>
    </lineage>
</organism>
<dbReference type="CDD" id="cd03801">
    <property type="entry name" value="GT4_PimA-like"/>
    <property type="match status" value="1"/>
</dbReference>
<dbReference type="SUPFAM" id="SSF53756">
    <property type="entry name" value="UDP-Glycosyltransferase/glycogen phosphorylase"/>
    <property type="match status" value="1"/>
</dbReference>
<keyword evidence="2" id="KW-1185">Reference proteome</keyword>
<dbReference type="InterPro" id="IPR050194">
    <property type="entry name" value="Glycosyltransferase_grp1"/>
</dbReference>
<evidence type="ECO:0000313" key="1">
    <source>
        <dbReference type="EMBL" id="NHQ85929.1"/>
    </source>
</evidence>
<dbReference type="Pfam" id="PF13692">
    <property type="entry name" value="Glyco_trans_1_4"/>
    <property type="match status" value="1"/>
</dbReference>
<sequence length="399" mass="45321">MFNQHYSSLLFHHKIMTNKNFNNDFPTVLFVQRRLPHYRVPFFEALRLELLSRGCNLRVLHGLPNQEELLKNDSGVLAWAESLPNHYFLGGKICWQPFHHQLNGADLVICSHENKLVFNLLFQYFYTKIKFALLGHGANLQGNANSLREKFKRRAAKKADWWFAYTSMSRPLITGFGFPEDRITIINNSIDTHKLTQHINAIDDIQSIKKRLGLYGSRTGVFMGSFYHEKRIDFLLDALVLIKKEIEDFEMIIAGDGVQRHLVEAFCVQYPWAKYVGLMKEEAKAEILAVADVMLNPGLIGLSILDSFVGAAPVLTTDCGLHSPEFVYLNHGVNGIVAINSLPDYVGAVVDLLRDSNKLTAMKAACVQSSREFSVENMAKNFADGIMNCLHKPVYRKLD</sequence>
<dbReference type="Proteomes" id="UP000712570">
    <property type="component" value="Unassembled WGS sequence"/>
</dbReference>
<name>A0ABX0KQJ8_9NEIS</name>
<dbReference type="PANTHER" id="PTHR45947">
    <property type="entry name" value="SULFOQUINOVOSYL TRANSFERASE SQD2"/>
    <property type="match status" value="1"/>
</dbReference>
<accession>A0ABX0KQJ8</accession>
<dbReference type="RefSeq" id="WP_166824032.1">
    <property type="nucleotide sequence ID" value="NZ_JAAOLX010000003.1"/>
</dbReference>
<dbReference type="Gene3D" id="3.40.50.2000">
    <property type="entry name" value="Glycogen Phosphorylase B"/>
    <property type="match status" value="2"/>
</dbReference>
<proteinExistence type="predicted"/>
<protein>
    <submittedName>
        <fullName evidence="1">Glycosyltransferase family 4 protein</fullName>
    </submittedName>
</protein>
<reference evidence="1 2" key="1">
    <citation type="submission" date="2020-03" db="EMBL/GenBank/DDBJ databases">
        <title>Draft genome sequence of environmentally isolated violet-colored cultures.</title>
        <authorList>
            <person name="Wilson H.S."/>
        </authorList>
    </citation>
    <scope>NUCLEOTIDE SEQUENCE [LARGE SCALE GENOMIC DNA]</scope>
    <source>
        <strain evidence="1 2">HSC-16F04</strain>
    </source>
</reference>
<dbReference type="PANTHER" id="PTHR45947:SF3">
    <property type="entry name" value="SULFOQUINOVOSYL TRANSFERASE SQD2"/>
    <property type="match status" value="1"/>
</dbReference>